<reference evidence="1 2" key="1">
    <citation type="submission" date="2011-04" db="EMBL/GenBank/DDBJ databases">
        <title>The Genome Sequence of Dysgonomonas gadei ATCC BAA-286.</title>
        <authorList>
            <consortium name="The Broad Institute Genome Sequencing Platform"/>
            <person name="Earl A."/>
            <person name="Ward D."/>
            <person name="Feldgarden M."/>
            <person name="Gevers D."/>
            <person name="Pudlo N."/>
            <person name="Martens E."/>
            <person name="Allen-Vercoe E."/>
            <person name="Young S.K."/>
            <person name="Zeng Q."/>
            <person name="Gargeya S."/>
            <person name="Fitzgerald M."/>
            <person name="Haas B."/>
            <person name="Abouelleil A."/>
            <person name="Alvarado L."/>
            <person name="Arachchi H.M."/>
            <person name="Berlin A."/>
            <person name="Brown A."/>
            <person name="Chapman S.B."/>
            <person name="Chen Z."/>
            <person name="Dunbar C."/>
            <person name="Freedman E."/>
            <person name="Gearin G."/>
            <person name="Gellesch M."/>
            <person name="Goldberg J."/>
            <person name="Griggs A."/>
            <person name="Gujja S."/>
            <person name="Heiman D."/>
            <person name="Howarth C."/>
            <person name="Larson L."/>
            <person name="Lui A."/>
            <person name="MacDonald P.J.P."/>
            <person name="Mehta T."/>
            <person name="Montmayeur A."/>
            <person name="Murphy C."/>
            <person name="Neiman D."/>
            <person name="Pearson M."/>
            <person name="Priest M."/>
            <person name="Roberts A."/>
            <person name="Saif S."/>
            <person name="Shea T."/>
            <person name="Shenoy N."/>
            <person name="Sisk P."/>
            <person name="Stolte C."/>
            <person name="Sykes S."/>
            <person name="Yandava C."/>
            <person name="Wortman J."/>
            <person name="Nusbaum C."/>
            <person name="Birren B."/>
        </authorList>
    </citation>
    <scope>NUCLEOTIDE SEQUENCE [LARGE SCALE GENOMIC DNA]</scope>
    <source>
        <strain evidence="1 2">ATCC BAA-286</strain>
    </source>
</reference>
<dbReference type="eggNOG" id="ENOG503274K">
    <property type="taxonomic scope" value="Bacteria"/>
</dbReference>
<gene>
    <name evidence="1" type="ORF">HMPREF9455_00225</name>
</gene>
<dbReference type="STRING" id="742766.HMPREF9455_00225"/>
<keyword evidence="2" id="KW-1185">Reference proteome</keyword>
<sequence>MNRIILIGNGFDLAHGLKTSYRDFIDDYWKTFIEEARKNGSSYEDDYVSFKTNTKTLAHIISGDTNNLKLLEKDIEHFKSGIWGGNGTTIELSFKNSFLEQISKHVSDKSWVDIENEYYEFLKKSNHGQIEILNEEFKAIEQLLEKHLLKIQNGSEIVTSIFSPIRSKIYSLIFSRDLSKEDSFIYEIESDLEELDDSNIRELDGILEDCKNIYNEMKTSSIDVKQFISNYQKEADLDSESGIDYIEEKISNNTIPDYFMLPKEILFLNFNYTHTQEKYISDKQFIQTIHIHGELNNPKNPIIFGYGDELAEDYKQIENLNDNEYLKNVKSIRYLETDNYRKMLSFIESEPYQIFIMGHSCGNSDRTLLNTLFEHKNCVSIKPFFHQREDGSNNYNEIVQNISRNFTNKAAMRERVVNKTYCERLT</sequence>
<organism evidence="1 2">
    <name type="scientific">Dysgonomonas gadei ATCC BAA-286</name>
    <dbReference type="NCBI Taxonomy" id="742766"/>
    <lineage>
        <taxon>Bacteria</taxon>
        <taxon>Pseudomonadati</taxon>
        <taxon>Bacteroidota</taxon>
        <taxon>Bacteroidia</taxon>
        <taxon>Bacteroidales</taxon>
        <taxon>Dysgonomonadaceae</taxon>
        <taxon>Dysgonomonas</taxon>
    </lineage>
</organism>
<dbReference type="Pfam" id="PF14253">
    <property type="entry name" value="AbiH"/>
    <property type="match status" value="1"/>
</dbReference>
<dbReference type="HOGENOM" id="CLU_642135_0_0_10"/>
<dbReference type="RefSeq" id="WP_006797727.1">
    <property type="nucleotide sequence ID" value="NZ_GL891979.1"/>
</dbReference>
<evidence type="ECO:0000313" key="2">
    <source>
        <dbReference type="Proteomes" id="UP000004913"/>
    </source>
</evidence>
<evidence type="ECO:0000313" key="1">
    <source>
        <dbReference type="EMBL" id="EGK01185.1"/>
    </source>
</evidence>
<dbReference type="Proteomes" id="UP000004913">
    <property type="component" value="Unassembled WGS sequence"/>
</dbReference>
<proteinExistence type="predicted"/>
<protein>
    <recommendedName>
        <fullName evidence="3">Bacteriophage abortive infection AbiH</fullName>
    </recommendedName>
</protein>
<name>F5IT08_9BACT</name>
<dbReference type="InterPro" id="IPR025935">
    <property type="entry name" value="AbiH"/>
</dbReference>
<dbReference type="EMBL" id="ADLV01000003">
    <property type="protein sequence ID" value="EGK01185.1"/>
    <property type="molecule type" value="Genomic_DNA"/>
</dbReference>
<evidence type="ECO:0008006" key="3">
    <source>
        <dbReference type="Google" id="ProtNLM"/>
    </source>
</evidence>
<dbReference type="AlphaFoldDB" id="F5IT08"/>
<accession>F5IT08</accession>
<dbReference type="OrthoDB" id="5903604at2"/>
<comment type="caution">
    <text evidence="1">The sequence shown here is derived from an EMBL/GenBank/DDBJ whole genome shotgun (WGS) entry which is preliminary data.</text>
</comment>